<feature type="domain" description="Fungal-type protein kinase" evidence="2">
    <location>
        <begin position="135"/>
        <end position="626"/>
    </location>
</feature>
<proteinExistence type="predicted"/>
<dbReference type="PANTHER" id="PTHR38248">
    <property type="entry name" value="FUNK1 6"/>
    <property type="match status" value="1"/>
</dbReference>
<feature type="compositionally biased region" description="Polar residues" evidence="1">
    <location>
        <begin position="588"/>
        <end position="601"/>
    </location>
</feature>
<organism evidence="3 4">
    <name type="scientific">Agrocybe pediades</name>
    <dbReference type="NCBI Taxonomy" id="84607"/>
    <lineage>
        <taxon>Eukaryota</taxon>
        <taxon>Fungi</taxon>
        <taxon>Dikarya</taxon>
        <taxon>Basidiomycota</taxon>
        <taxon>Agaricomycotina</taxon>
        <taxon>Agaricomycetes</taxon>
        <taxon>Agaricomycetidae</taxon>
        <taxon>Agaricales</taxon>
        <taxon>Agaricineae</taxon>
        <taxon>Strophariaceae</taxon>
        <taxon>Agrocybe</taxon>
    </lineage>
</organism>
<dbReference type="InterPro" id="IPR040976">
    <property type="entry name" value="Pkinase_fungal"/>
</dbReference>
<feature type="compositionally biased region" description="Polar residues" evidence="1">
    <location>
        <begin position="409"/>
        <end position="427"/>
    </location>
</feature>
<dbReference type="PANTHER" id="PTHR38248:SF2">
    <property type="entry name" value="FUNK1 11"/>
    <property type="match status" value="1"/>
</dbReference>
<evidence type="ECO:0000259" key="2">
    <source>
        <dbReference type="Pfam" id="PF17667"/>
    </source>
</evidence>
<dbReference type="SUPFAM" id="SSF56112">
    <property type="entry name" value="Protein kinase-like (PK-like)"/>
    <property type="match status" value="1"/>
</dbReference>
<dbReference type="AlphaFoldDB" id="A0A8H4R4S7"/>
<sequence>MTPEVSQCAFNRFQTHYAPFQIPEQHMSVILSKFLERGDMVTESEDGHIFEAYAKPLPPTESAAYSPLEEIIKAVADAASKVSGFASTRSQTYVYKPCSHITISSDIPVSDHLVDAVFEKRCMCGLEQIHEISKHRDDESKLSISTRNSASVCEFTTRATDSLKLDNAGKVLSATVHIMDDDPCRMFSYAFTIESYAVRLWYFCRSHSVVSEPLYLNKPGHFKRLIAIFVSFLFATEEEMGYDPTVTAHELNGETQYTYTIPKSPTQPSDRFFRTVRTIDDYRTINITGRRTRVWLVEERKSAEENAPTVDGQTPVRYVLKDVWLEAASKTEKEIQDSIFEGIKEFLGNSSLPPEKAGLAELRQKHAHLKEGDDFKRYFMTIVADYKGRETPFYDKYLMQSASRIFTTPRPNSRFSAKSGRQNTSTPRDFDARTQEVAQKFATKRQYRVVFKEVCQDVGKLEKLGDVMDVLGETLIPLQLMHCAGYVHRDISSGNILAYKADPNQRHWQAKLSDLEYAKQFPPTTGRAESKDPKTGTPYFMAHEILKKVYFTAPTKEVEKRAQELGISPQEETDAIDAELDEYRKQQDSASGANRSKSPSDQDSDYTVVHNPQHDIESLWWLGLWTLTMRVDHAPSREWAKHIFRNTLDPSAARSAAFTKPIMFKLHDHLRPNLLNPFANIIERLRRRLFNSYWTRETADHVLDLNSYRDIYTDVDIIFKDLRNGVSEWREQDLKDQPADSTSTDLDPHGVKRARSMSNHSTGNLGEASSAARPTSSKRLRGG</sequence>
<feature type="region of interest" description="Disordered" evidence="1">
    <location>
        <begin position="731"/>
        <end position="783"/>
    </location>
</feature>
<evidence type="ECO:0000256" key="1">
    <source>
        <dbReference type="SAM" id="MobiDB-lite"/>
    </source>
</evidence>
<protein>
    <recommendedName>
        <fullName evidence="2">Fungal-type protein kinase domain-containing protein</fullName>
    </recommendedName>
</protein>
<dbReference type="Gene3D" id="1.10.510.10">
    <property type="entry name" value="Transferase(Phosphotransferase) domain 1"/>
    <property type="match status" value="1"/>
</dbReference>
<comment type="caution">
    <text evidence="3">The sequence shown here is derived from an EMBL/GenBank/DDBJ whole genome shotgun (WGS) entry which is preliminary data.</text>
</comment>
<keyword evidence="4" id="KW-1185">Reference proteome</keyword>
<reference evidence="3 4" key="1">
    <citation type="submission" date="2019-12" db="EMBL/GenBank/DDBJ databases">
        <authorList>
            <person name="Floudas D."/>
            <person name="Bentzer J."/>
            <person name="Ahren D."/>
            <person name="Johansson T."/>
            <person name="Persson P."/>
            <person name="Tunlid A."/>
        </authorList>
    </citation>
    <scope>NUCLEOTIDE SEQUENCE [LARGE SCALE GENOMIC DNA]</scope>
    <source>
        <strain evidence="3 4">CBS 102.39</strain>
    </source>
</reference>
<accession>A0A8H4R4S7</accession>
<dbReference type="Pfam" id="PF17667">
    <property type="entry name" value="Pkinase_fungal"/>
    <property type="match status" value="1"/>
</dbReference>
<evidence type="ECO:0000313" key="4">
    <source>
        <dbReference type="Proteomes" id="UP000521872"/>
    </source>
</evidence>
<dbReference type="Proteomes" id="UP000521872">
    <property type="component" value="Unassembled WGS sequence"/>
</dbReference>
<gene>
    <name evidence="3" type="ORF">D9613_009262</name>
</gene>
<evidence type="ECO:0000313" key="3">
    <source>
        <dbReference type="EMBL" id="KAF4622314.1"/>
    </source>
</evidence>
<feature type="region of interest" description="Disordered" evidence="1">
    <location>
        <begin position="409"/>
        <end position="430"/>
    </location>
</feature>
<dbReference type="EMBL" id="JAACJL010000002">
    <property type="protein sequence ID" value="KAF4622314.1"/>
    <property type="molecule type" value="Genomic_DNA"/>
</dbReference>
<name>A0A8H4R4S7_9AGAR</name>
<dbReference type="InterPro" id="IPR011009">
    <property type="entry name" value="Kinase-like_dom_sf"/>
</dbReference>
<feature type="region of interest" description="Disordered" evidence="1">
    <location>
        <begin position="584"/>
        <end position="608"/>
    </location>
</feature>